<name>A0A645DAC0_9ZZZZ</name>
<evidence type="ECO:0000256" key="1">
    <source>
        <dbReference type="SAM" id="MobiDB-lite"/>
    </source>
</evidence>
<accession>A0A645DAC0</accession>
<proteinExistence type="predicted"/>
<comment type="caution">
    <text evidence="2">The sequence shown here is derived from an EMBL/GenBank/DDBJ whole genome shotgun (WGS) entry which is preliminary data.</text>
</comment>
<organism evidence="2">
    <name type="scientific">bioreactor metagenome</name>
    <dbReference type="NCBI Taxonomy" id="1076179"/>
    <lineage>
        <taxon>unclassified sequences</taxon>
        <taxon>metagenomes</taxon>
        <taxon>ecological metagenomes</taxon>
    </lineage>
</organism>
<feature type="compositionally biased region" description="Pro residues" evidence="1">
    <location>
        <begin position="169"/>
        <end position="181"/>
    </location>
</feature>
<reference evidence="2" key="1">
    <citation type="submission" date="2019-08" db="EMBL/GenBank/DDBJ databases">
        <authorList>
            <person name="Kucharzyk K."/>
            <person name="Murdoch R.W."/>
            <person name="Higgins S."/>
            <person name="Loffler F."/>
        </authorList>
    </citation>
    <scope>NUCLEOTIDE SEQUENCE</scope>
</reference>
<gene>
    <name evidence="2" type="ORF">SDC9_133465</name>
</gene>
<feature type="region of interest" description="Disordered" evidence="1">
    <location>
        <begin position="162"/>
        <end position="181"/>
    </location>
</feature>
<dbReference type="EMBL" id="VSSQ01034431">
    <property type="protein sequence ID" value="MPM86376.1"/>
    <property type="molecule type" value="Genomic_DNA"/>
</dbReference>
<evidence type="ECO:0000313" key="2">
    <source>
        <dbReference type="EMBL" id="MPM86376.1"/>
    </source>
</evidence>
<dbReference type="AlphaFoldDB" id="A0A645DAC0"/>
<protein>
    <submittedName>
        <fullName evidence="2">Uncharacterized protein</fullName>
    </submittedName>
</protein>
<sequence length="181" mass="18964">MSFNSWVIVFSGSGTAFEFSADFSGFRASFPTAFFGFKFLISSPSSCGTSFMLISVIFSSSILSSGFAAGSATSTFTSYSLRFRLDALFSACWAAYSCFSFIRAAAVSGVSKTISSSQFFSLFGKTARNISAGVIPNKKLPNNNSATTANIPVSTFPKAGTSRLCSAPPTKPPPVSATPLS</sequence>